<dbReference type="InterPro" id="IPR003594">
    <property type="entry name" value="HATPase_dom"/>
</dbReference>
<evidence type="ECO:0000256" key="3">
    <source>
        <dbReference type="ARBA" id="ARBA00022679"/>
    </source>
</evidence>
<dbReference type="GO" id="GO:0000160">
    <property type="term" value="P:phosphorelay signal transduction system"/>
    <property type="evidence" value="ECO:0007669"/>
    <property type="project" value="UniProtKB-KW"/>
</dbReference>
<evidence type="ECO:0000313" key="9">
    <source>
        <dbReference type="Proteomes" id="UP000006512"/>
    </source>
</evidence>
<dbReference type="Gene3D" id="3.30.565.10">
    <property type="entry name" value="Histidine kinase-like ATPase, C-terminal domain"/>
    <property type="match status" value="1"/>
</dbReference>
<dbReference type="STRING" id="715226.ABI_14400"/>
<gene>
    <name evidence="8" type="ORF">ABI_14400</name>
</gene>
<proteinExistence type="predicted"/>
<name>F4QIL2_9CAUL</name>
<keyword evidence="6" id="KW-0472">Membrane</keyword>
<dbReference type="InterPro" id="IPR036890">
    <property type="entry name" value="HATPase_C_sf"/>
</dbReference>
<keyword evidence="6" id="KW-1133">Transmembrane helix</keyword>
<feature type="transmembrane region" description="Helical" evidence="6">
    <location>
        <begin position="302"/>
        <end position="325"/>
    </location>
</feature>
<evidence type="ECO:0000259" key="7">
    <source>
        <dbReference type="SMART" id="SM00387"/>
    </source>
</evidence>
<sequence length="665" mass="71303">MGMTGEGRLAEAWRTVARIGDLSDPRRAALRAAILVAVLIASQVLLWAMVTAAERLSRPAGMASQTEVEYRLRYADGHLGEPAQARHDGTDGYVVRTEVSDTAIVYSLPFEVADPGKPQALYLSIREQIHEILVNGHLVQPQLALNKVQGVVNSEPGLYVLPARALKPSGNVITVEQSRFGYAYALPEFAIGPADELGAAYRWKTFFTVDLAMGGIFILGFTSLLVLVIDWPAGDRRRARALVALLMSSALVTYLFSFTPTLGVPLNIIIWLLMLVGLGNTLAALWYVFCDMGLPAPWTRRLGQVGLVLVGLLTVQLMAGLFVPGLDVHLTYLSLDLSHYVIGGACAVAVLLLGGAVAVLRPSRWGERLAVMVCLSTFALDHVGSLIDLTSPFVPDLPLTLYLSPVVGVLLGLAMLLSISRQAGEARRVVANANEVLETTLKAREDELRAGHERQQVLMQRHVLLEERQRIVRDMHDGIGGQLLGLMLQIRGRHIAPPAIEASLQTSIDDLRLIVDSLDSAEEGLCAALRAFEYRVRSQIEGAGLGFAVDLNLAPAEGLRPGPRASLQILRILQEAVSNALRHAKATRLVLDGGVSDGVLTLCLGDDGRGFVAGETGGRGLGNMKARAKRLGGQLDIASGAGGTRVVFTVAVAALNQLAAEEVAL</sequence>
<dbReference type="GO" id="GO:0004673">
    <property type="term" value="F:protein histidine kinase activity"/>
    <property type="evidence" value="ECO:0007669"/>
    <property type="project" value="UniProtKB-EC"/>
</dbReference>
<evidence type="ECO:0000256" key="1">
    <source>
        <dbReference type="ARBA" id="ARBA00000085"/>
    </source>
</evidence>
<keyword evidence="6" id="KW-0812">Transmembrane</keyword>
<dbReference type="AlphaFoldDB" id="F4QIL2"/>
<keyword evidence="5" id="KW-0902">Two-component regulatory system</keyword>
<feature type="transmembrane region" description="Helical" evidence="6">
    <location>
        <begin position="369"/>
        <end position="387"/>
    </location>
</feature>
<keyword evidence="4 8" id="KW-0418">Kinase</keyword>
<keyword evidence="3" id="KW-0808">Transferase</keyword>
<dbReference type="Gene3D" id="1.20.5.1930">
    <property type="match status" value="1"/>
</dbReference>
<evidence type="ECO:0000256" key="5">
    <source>
        <dbReference type="ARBA" id="ARBA00023012"/>
    </source>
</evidence>
<protein>
    <recommendedName>
        <fullName evidence="2">histidine kinase</fullName>
        <ecNumber evidence="2">2.7.13.3</ecNumber>
    </recommendedName>
</protein>
<dbReference type="PANTHER" id="PTHR24421">
    <property type="entry name" value="NITRATE/NITRITE SENSOR PROTEIN NARX-RELATED"/>
    <property type="match status" value="1"/>
</dbReference>
<dbReference type="CDD" id="cd16917">
    <property type="entry name" value="HATPase_UhpB-NarQ-NarX-like"/>
    <property type="match status" value="1"/>
</dbReference>
<evidence type="ECO:0000256" key="6">
    <source>
        <dbReference type="SAM" id="Phobius"/>
    </source>
</evidence>
<feature type="transmembrane region" description="Helical" evidence="6">
    <location>
        <begin position="28"/>
        <end position="50"/>
    </location>
</feature>
<dbReference type="SUPFAM" id="SSF55874">
    <property type="entry name" value="ATPase domain of HSP90 chaperone/DNA topoisomerase II/histidine kinase"/>
    <property type="match status" value="1"/>
</dbReference>
<dbReference type="EC" id="2.7.13.3" evidence="2"/>
<reference evidence="9" key="1">
    <citation type="submission" date="2011-03" db="EMBL/GenBank/DDBJ databases">
        <title>Draft genome sequence of Brevundimonas diminuta.</title>
        <authorList>
            <person name="Brown P.J.B."/>
            <person name="Buechlein A."/>
            <person name="Hemmerich C."/>
            <person name="Brun Y.V."/>
        </authorList>
    </citation>
    <scope>NUCLEOTIDE SEQUENCE [LARGE SCALE GENOMIC DNA]</scope>
    <source>
        <strain evidence="9">C19</strain>
    </source>
</reference>
<dbReference type="eggNOG" id="COG4585">
    <property type="taxonomic scope" value="Bacteria"/>
</dbReference>
<dbReference type="HOGENOM" id="CLU_014388_2_0_5"/>
<feature type="transmembrane region" description="Helical" evidence="6">
    <location>
        <begin position="268"/>
        <end position="290"/>
    </location>
</feature>
<dbReference type="InterPro" id="IPR050482">
    <property type="entry name" value="Sensor_HK_TwoCompSys"/>
</dbReference>
<organism evidence="8 9">
    <name type="scientific">Asticcacaulis biprosthecium C19</name>
    <dbReference type="NCBI Taxonomy" id="715226"/>
    <lineage>
        <taxon>Bacteria</taxon>
        <taxon>Pseudomonadati</taxon>
        <taxon>Pseudomonadota</taxon>
        <taxon>Alphaproteobacteria</taxon>
        <taxon>Caulobacterales</taxon>
        <taxon>Caulobacteraceae</taxon>
        <taxon>Asticcacaulis</taxon>
    </lineage>
</organism>
<comment type="catalytic activity">
    <reaction evidence="1">
        <text>ATP + protein L-histidine = ADP + protein N-phospho-L-histidine.</text>
        <dbReference type="EC" id="2.7.13.3"/>
    </reaction>
</comment>
<dbReference type="Proteomes" id="UP000006512">
    <property type="component" value="Unassembled WGS sequence"/>
</dbReference>
<keyword evidence="9" id="KW-1185">Reference proteome</keyword>
<feature type="transmembrane region" description="Helical" evidence="6">
    <location>
        <begin position="337"/>
        <end position="360"/>
    </location>
</feature>
<evidence type="ECO:0000313" key="8">
    <source>
        <dbReference type="EMBL" id="EGF93001.1"/>
    </source>
</evidence>
<accession>F4QIL2</accession>
<evidence type="ECO:0000256" key="4">
    <source>
        <dbReference type="ARBA" id="ARBA00022777"/>
    </source>
</evidence>
<dbReference type="PANTHER" id="PTHR24421:SF10">
    <property type="entry name" value="NITRATE_NITRITE SENSOR PROTEIN NARQ"/>
    <property type="match status" value="1"/>
</dbReference>
<evidence type="ECO:0000256" key="2">
    <source>
        <dbReference type="ARBA" id="ARBA00012438"/>
    </source>
</evidence>
<feature type="transmembrane region" description="Helical" evidence="6">
    <location>
        <begin position="241"/>
        <end position="262"/>
    </location>
</feature>
<dbReference type="Pfam" id="PF02518">
    <property type="entry name" value="HATPase_c"/>
    <property type="match status" value="1"/>
</dbReference>
<feature type="transmembrane region" description="Helical" evidence="6">
    <location>
        <begin position="399"/>
        <end position="419"/>
    </location>
</feature>
<dbReference type="EMBL" id="GL883077">
    <property type="protein sequence ID" value="EGF93001.1"/>
    <property type="molecule type" value="Genomic_DNA"/>
</dbReference>
<feature type="domain" description="Histidine kinase/HSP90-like ATPase" evidence="7">
    <location>
        <begin position="564"/>
        <end position="654"/>
    </location>
</feature>
<dbReference type="SMART" id="SM00387">
    <property type="entry name" value="HATPase_c"/>
    <property type="match status" value="1"/>
</dbReference>
<feature type="transmembrane region" description="Helical" evidence="6">
    <location>
        <begin position="211"/>
        <end position="229"/>
    </location>
</feature>